<dbReference type="EMBL" id="HBHW01029704">
    <property type="protein sequence ID" value="CAE0055014.1"/>
    <property type="molecule type" value="Transcribed_RNA"/>
</dbReference>
<evidence type="ECO:0000313" key="12">
    <source>
        <dbReference type="EMBL" id="CAE0055016.1"/>
    </source>
</evidence>
<evidence type="ECO:0000313" key="4">
    <source>
        <dbReference type="EMBL" id="CAE0055008.1"/>
    </source>
</evidence>
<dbReference type="EMBL" id="HBHW01029696">
    <property type="protein sequence ID" value="CAE0055007.1"/>
    <property type="molecule type" value="Transcribed_RNA"/>
</dbReference>
<dbReference type="EMBL" id="HBHW01029698">
    <property type="protein sequence ID" value="CAE0055009.1"/>
    <property type="molecule type" value="Transcribed_RNA"/>
</dbReference>
<sequence length="594" mass="68472">MESISMEMGGRKPLAVLDENTVNGEAWTPARLTKLPGLEVGKVVPAELKKNNVLKGLVQGLESLSGKSPERAAAHRDLVESAEKNSVIRILQEQLDKLRISEEARREDYKRLLSSLEQRDLEARENALKVQRTITELRDAEELRRDAEVIRSESMDALKMKSGLLKRISKQTDRLLHLDEENKRLQEELENRTNQLAALECMVSNNTTIPNASMSMIETAVDVEDRVGNDSSKIRALEGKLACAEENLVKTSVEGVMDSIVTSIGLTIDHSNKEQELLSKHDLLRSELDSLLEFSDLEKHEMEAHSTRVSEEVVELKSKLSKMEVLSRKAEQESKLVYRKVSRKVEVLREELESAEKKAELQQQQCRSLRETTRQLETDRDLAKNTLEEVRAQHNSAIETARREIVAKKEELERERRLRESSSEHLRELASENKRLVVDLKSLSDRLVELESENERNRSAPQNDEEISALKRKLNELEGDLKRSQFKQKILENDNESLRAKAEMEDENSKDQEIKNMKEQVEQYKAFARRYKERADTTMADLTEKWELAKKEVKRHWSTLSKNPELRELSRLVLEVADQTEQRKQARSRRMSVI</sequence>
<evidence type="ECO:0000313" key="10">
    <source>
        <dbReference type="EMBL" id="CAE0055014.1"/>
    </source>
</evidence>
<dbReference type="EMBL" id="HBHW01029695">
    <property type="protein sequence ID" value="CAE0055006.1"/>
    <property type="molecule type" value="Transcribed_RNA"/>
</dbReference>
<organism evidence="8">
    <name type="scientific">Rhodosorus marinus</name>
    <dbReference type="NCBI Taxonomy" id="101924"/>
    <lineage>
        <taxon>Eukaryota</taxon>
        <taxon>Rhodophyta</taxon>
        <taxon>Stylonematophyceae</taxon>
        <taxon>Stylonematales</taxon>
        <taxon>Stylonemataceae</taxon>
        <taxon>Rhodosorus</taxon>
    </lineage>
</organism>
<dbReference type="EMBL" id="HBHW01029702">
    <property type="protein sequence ID" value="CAE0055013.1"/>
    <property type="molecule type" value="Transcribed_RNA"/>
</dbReference>
<dbReference type="EMBL" id="HBHW01029705">
    <property type="protein sequence ID" value="CAE0055015.1"/>
    <property type="molecule type" value="Transcribed_RNA"/>
</dbReference>
<protein>
    <submittedName>
        <fullName evidence="8">Uncharacterized protein</fullName>
    </submittedName>
</protein>
<evidence type="ECO:0000313" key="8">
    <source>
        <dbReference type="EMBL" id="CAE0055012.1"/>
    </source>
</evidence>
<reference evidence="8" key="1">
    <citation type="submission" date="2021-01" db="EMBL/GenBank/DDBJ databases">
        <authorList>
            <person name="Corre E."/>
            <person name="Pelletier E."/>
            <person name="Niang G."/>
            <person name="Scheremetjew M."/>
            <person name="Finn R."/>
            <person name="Kale V."/>
            <person name="Holt S."/>
            <person name="Cochrane G."/>
            <person name="Meng A."/>
            <person name="Brown T."/>
            <person name="Cohen L."/>
        </authorList>
    </citation>
    <scope>NUCLEOTIDE SEQUENCE</scope>
    <source>
        <strain evidence="8">CCMP 769</strain>
    </source>
</reference>
<gene>
    <name evidence="2" type="ORF">RMAR00112_LOCUS23035</name>
    <name evidence="3" type="ORF">RMAR00112_LOCUS23036</name>
    <name evidence="4" type="ORF">RMAR00112_LOCUS23037</name>
    <name evidence="5" type="ORF">RMAR00112_LOCUS23038</name>
    <name evidence="6" type="ORF">RMAR00112_LOCUS23039</name>
    <name evidence="7" type="ORF">RMAR00112_LOCUS23040</name>
    <name evidence="8" type="ORF">RMAR00112_LOCUS23041</name>
    <name evidence="9" type="ORF">RMAR00112_LOCUS23042</name>
    <name evidence="10" type="ORF">RMAR00112_LOCUS23043</name>
    <name evidence="11" type="ORF">RMAR00112_LOCUS23044</name>
    <name evidence="12" type="ORF">RMAR00112_LOCUS23045</name>
</gene>
<accession>A0A7S2ZXN7</accession>
<evidence type="ECO:0000313" key="9">
    <source>
        <dbReference type="EMBL" id="CAE0055013.1"/>
    </source>
</evidence>
<feature type="coiled-coil region" evidence="1">
    <location>
        <begin position="168"/>
        <end position="202"/>
    </location>
</feature>
<dbReference type="EMBL" id="HBHW01029707">
    <property type="protein sequence ID" value="CAE0055016.1"/>
    <property type="molecule type" value="Transcribed_RNA"/>
</dbReference>
<keyword evidence="1" id="KW-0175">Coiled coil</keyword>
<evidence type="ECO:0000313" key="5">
    <source>
        <dbReference type="EMBL" id="CAE0055009.1"/>
    </source>
</evidence>
<dbReference type="EMBL" id="HBHW01029697">
    <property type="protein sequence ID" value="CAE0055008.1"/>
    <property type="molecule type" value="Transcribed_RNA"/>
</dbReference>
<dbReference type="EMBL" id="HBHW01029700">
    <property type="protein sequence ID" value="CAE0055011.1"/>
    <property type="molecule type" value="Transcribed_RNA"/>
</dbReference>
<feature type="coiled-coil region" evidence="1">
    <location>
        <begin position="99"/>
        <end position="126"/>
    </location>
</feature>
<evidence type="ECO:0000313" key="3">
    <source>
        <dbReference type="EMBL" id="CAE0055007.1"/>
    </source>
</evidence>
<evidence type="ECO:0000313" key="2">
    <source>
        <dbReference type="EMBL" id="CAE0055006.1"/>
    </source>
</evidence>
<evidence type="ECO:0000313" key="6">
    <source>
        <dbReference type="EMBL" id="CAE0055010.1"/>
    </source>
</evidence>
<dbReference type="AlphaFoldDB" id="A0A7S2ZXN7"/>
<name>A0A7S2ZXN7_9RHOD</name>
<evidence type="ECO:0000313" key="7">
    <source>
        <dbReference type="EMBL" id="CAE0055011.1"/>
    </source>
</evidence>
<dbReference type="EMBL" id="HBHW01029699">
    <property type="protein sequence ID" value="CAE0055010.1"/>
    <property type="molecule type" value="Transcribed_RNA"/>
</dbReference>
<evidence type="ECO:0000313" key="11">
    <source>
        <dbReference type="EMBL" id="CAE0055015.1"/>
    </source>
</evidence>
<feature type="coiled-coil region" evidence="1">
    <location>
        <begin position="313"/>
        <end position="534"/>
    </location>
</feature>
<dbReference type="EMBL" id="HBHW01029701">
    <property type="protein sequence ID" value="CAE0055012.1"/>
    <property type="molecule type" value="Transcribed_RNA"/>
</dbReference>
<evidence type="ECO:0000256" key="1">
    <source>
        <dbReference type="SAM" id="Coils"/>
    </source>
</evidence>
<proteinExistence type="predicted"/>